<protein>
    <submittedName>
        <fullName evidence="2">Uncharacterized protein</fullName>
    </submittedName>
</protein>
<feature type="transmembrane region" description="Helical" evidence="1">
    <location>
        <begin position="90"/>
        <end position="112"/>
    </location>
</feature>
<keyword evidence="3" id="KW-1185">Reference proteome</keyword>
<dbReference type="OrthoDB" id="764930at2"/>
<feature type="transmembrane region" description="Helical" evidence="1">
    <location>
        <begin position="22"/>
        <end position="45"/>
    </location>
</feature>
<feature type="transmembrane region" description="Helical" evidence="1">
    <location>
        <begin position="57"/>
        <end position="78"/>
    </location>
</feature>
<reference evidence="2 3" key="1">
    <citation type="submission" date="2018-06" db="EMBL/GenBank/DDBJ databases">
        <title>Genomic Encyclopedia of Archaeal and Bacterial Type Strains, Phase II (KMG-II): from individual species to whole genera.</title>
        <authorList>
            <person name="Goeker M."/>
        </authorList>
    </citation>
    <scope>NUCLEOTIDE SEQUENCE [LARGE SCALE GENOMIC DNA]</scope>
    <source>
        <strain evidence="2 3">DSM 21851</strain>
    </source>
</reference>
<keyword evidence="1" id="KW-0472">Membrane</keyword>
<evidence type="ECO:0000313" key="2">
    <source>
        <dbReference type="EMBL" id="RAK03010.1"/>
    </source>
</evidence>
<gene>
    <name evidence="2" type="ORF">LX87_01132</name>
</gene>
<dbReference type="EMBL" id="QLMC01000001">
    <property type="protein sequence ID" value="RAK03010.1"/>
    <property type="molecule type" value="Genomic_DNA"/>
</dbReference>
<organism evidence="2 3">
    <name type="scientific">Larkinella arboricola</name>
    <dbReference type="NCBI Taxonomy" id="643671"/>
    <lineage>
        <taxon>Bacteria</taxon>
        <taxon>Pseudomonadati</taxon>
        <taxon>Bacteroidota</taxon>
        <taxon>Cytophagia</taxon>
        <taxon>Cytophagales</taxon>
        <taxon>Spirosomataceae</taxon>
        <taxon>Larkinella</taxon>
    </lineage>
</organism>
<sequence length="124" mass="14297">MFVTLYELWLGQNNDPIYADEIFTPVGLITLLFSLALAALFYLILGRWKAIFYRTSHWIIALVIAGIFGYAYALWYALDATDAEETDSYMQGFGGVNLLYALIYFFVFSLLLKRFSIFAKRTPF</sequence>
<evidence type="ECO:0000256" key="1">
    <source>
        <dbReference type="SAM" id="Phobius"/>
    </source>
</evidence>
<dbReference type="Proteomes" id="UP000248790">
    <property type="component" value="Unassembled WGS sequence"/>
</dbReference>
<keyword evidence="1" id="KW-0812">Transmembrane</keyword>
<keyword evidence="1" id="KW-1133">Transmembrane helix</keyword>
<evidence type="ECO:0000313" key="3">
    <source>
        <dbReference type="Proteomes" id="UP000248790"/>
    </source>
</evidence>
<accession>A0A327X790</accession>
<name>A0A327X790_LARAB</name>
<proteinExistence type="predicted"/>
<comment type="caution">
    <text evidence="2">The sequence shown here is derived from an EMBL/GenBank/DDBJ whole genome shotgun (WGS) entry which is preliminary data.</text>
</comment>
<dbReference type="AlphaFoldDB" id="A0A327X790"/>
<dbReference type="RefSeq" id="WP_111627160.1">
    <property type="nucleotide sequence ID" value="NZ_QLMC01000001.1"/>
</dbReference>